<dbReference type="EMBL" id="JACGCI010000081">
    <property type="protein sequence ID" value="KAF6747447.1"/>
    <property type="molecule type" value="Genomic_DNA"/>
</dbReference>
<evidence type="ECO:0000313" key="1">
    <source>
        <dbReference type="EMBL" id="KAF6747447.1"/>
    </source>
</evidence>
<dbReference type="OrthoDB" id="2839137at2759"/>
<evidence type="ECO:0000313" key="2">
    <source>
        <dbReference type="Proteomes" id="UP000521943"/>
    </source>
</evidence>
<reference evidence="1 2" key="1">
    <citation type="submission" date="2020-07" db="EMBL/GenBank/DDBJ databases">
        <title>Comparative genomics of pyrophilous fungi reveals a link between fire events and developmental genes.</title>
        <authorList>
            <consortium name="DOE Joint Genome Institute"/>
            <person name="Steindorff A.S."/>
            <person name="Carver A."/>
            <person name="Calhoun S."/>
            <person name="Stillman K."/>
            <person name="Liu H."/>
            <person name="Lipzen A."/>
            <person name="Pangilinan J."/>
            <person name="Labutti K."/>
            <person name="Bruns T.D."/>
            <person name="Grigoriev I.V."/>
        </authorList>
    </citation>
    <scope>NUCLEOTIDE SEQUENCE [LARGE SCALE GENOMIC DNA]</scope>
    <source>
        <strain evidence="1 2">CBS 144469</strain>
    </source>
</reference>
<accession>A0A8H6HJQ5</accession>
<organism evidence="1 2">
    <name type="scientific">Ephemerocybe angulata</name>
    <dbReference type="NCBI Taxonomy" id="980116"/>
    <lineage>
        <taxon>Eukaryota</taxon>
        <taxon>Fungi</taxon>
        <taxon>Dikarya</taxon>
        <taxon>Basidiomycota</taxon>
        <taxon>Agaricomycotina</taxon>
        <taxon>Agaricomycetes</taxon>
        <taxon>Agaricomycetidae</taxon>
        <taxon>Agaricales</taxon>
        <taxon>Agaricineae</taxon>
        <taxon>Psathyrellaceae</taxon>
        <taxon>Ephemerocybe</taxon>
    </lineage>
</organism>
<keyword evidence="2" id="KW-1185">Reference proteome</keyword>
<comment type="caution">
    <text evidence="1">The sequence shown here is derived from an EMBL/GenBank/DDBJ whole genome shotgun (WGS) entry which is preliminary data.</text>
</comment>
<proteinExistence type="predicted"/>
<sequence>MLSKRCPVRLPQKLQCSSSGCPGALSPGWLPARQCPSFPNPNRIVSTGVVPPKTRHIQTSATNAAFPYPPSPGVKHILSTLNPTKLIATDYVDLSKRKALGHTLQLNQTGAGVVVRYKARHPFPPSTRGFFYFHRPTTTTEIVDQDTGEVRREARHGHVLSGQLRFRMVNTPDPARFEEGADLPGLDGLPWHIPLAITHQYPIYEKLLPHILSPQELLDIDAFLQRARLHPKHLNAVSSRTGFILESVLEPFVLDFSKDIEKVILLDPDCVAKITFKNMFTVQPRDAGADYVPQSGFSRYSGQGLVRFDLVTSIRVKKDPITKLSARLLKWIVPPNPDDTVFQEEGELLKKFDPSTGKERVWMAKKGDFIPAASFKVLEDTIKVVETIDPADWVRQSVKN</sequence>
<name>A0A8H6HJQ5_9AGAR</name>
<dbReference type="AlphaFoldDB" id="A0A8H6HJQ5"/>
<dbReference type="Proteomes" id="UP000521943">
    <property type="component" value="Unassembled WGS sequence"/>
</dbReference>
<protein>
    <submittedName>
        <fullName evidence="1">Uncharacterized protein</fullName>
    </submittedName>
</protein>
<gene>
    <name evidence="1" type="ORF">DFP72DRAFT_607538</name>
</gene>